<dbReference type="EMBL" id="CAVMJV010000038">
    <property type="protein sequence ID" value="CAK5079405.1"/>
    <property type="molecule type" value="Genomic_DNA"/>
</dbReference>
<evidence type="ECO:0000313" key="1">
    <source>
        <dbReference type="EMBL" id="CAK5079405.1"/>
    </source>
</evidence>
<gene>
    <name evidence="1" type="ORF">MENTE1834_LOCUS26516</name>
</gene>
<evidence type="ECO:0000313" key="2">
    <source>
        <dbReference type="Proteomes" id="UP001497535"/>
    </source>
</evidence>
<keyword evidence="2" id="KW-1185">Reference proteome</keyword>
<accession>A0ACB0ZMY0</accession>
<name>A0ACB0ZMY0_MELEN</name>
<organism evidence="1 2">
    <name type="scientific">Meloidogyne enterolobii</name>
    <name type="common">Root-knot nematode worm</name>
    <name type="synonym">Meloidogyne mayaguensis</name>
    <dbReference type="NCBI Taxonomy" id="390850"/>
    <lineage>
        <taxon>Eukaryota</taxon>
        <taxon>Metazoa</taxon>
        <taxon>Ecdysozoa</taxon>
        <taxon>Nematoda</taxon>
        <taxon>Chromadorea</taxon>
        <taxon>Rhabditida</taxon>
        <taxon>Tylenchina</taxon>
        <taxon>Tylenchomorpha</taxon>
        <taxon>Tylenchoidea</taxon>
        <taxon>Meloidogynidae</taxon>
        <taxon>Meloidogyninae</taxon>
        <taxon>Meloidogyne</taxon>
    </lineage>
</organism>
<comment type="caution">
    <text evidence="1">The sequence shown here is derived from an EMBL/GenBank/DDBJ whole genome shotgun (WGS) entry which is preliminary data.</text>
</comment>
<proteinExistence type="predicted"/>
<protein>
    <submittedName>
        <fullName evidence="1">Uncharacterized protein</fullName>
    </submittedName>
</protein>
<reference evidence="1" key="1">
    <citation type="submission" date="2023-11" db="EMBL/GenBank/DDBJ databases">
        <authorList>
            <person name="Poullet M."/>
        </authorList>
    </citation>
    <scope>NUCLEOTIDE SEQUENCE</scope>
    <source>
        <strain evidence="1">E1834</strain>
    </source>
</reference>
<sequence>MSSVPLPLPFPFPSFPFPLSHFLDDISLSKIIFYCYSFIFVMTPSLCPQKQNKNFFVCNNEVE</sequence>
<dbReference type="Proteomes" id="UP001497535">
    <property type="component" value="Unassembled WGS sequence"/>
</dbReference>